<keyword evidence="4" id="KW-1185">Reference proteome</keyword>
<evidence type="ECO:0000256" key="1">
    <source>
        <dbReference type="SAM" id="Phobius"/>
    </source>
</evidence>
<dbReference type="PANTHER" id="PTHR36834:SF1">
    <property type="entry name" value="INTEGRAL MEMBRANE PROTEIN"/>
    <property type="match status" value="1"/>
</dbReference>
<feature type="transmembrane region" description="Helical" evidence="1">
    <location>
        <begin position="6"/>
        <end position="28"/>
    </location>
</feature>
<keyword evidence="1" id="KW-0812">Transmembrane</keyword>
<comment type="caution">
    <text evidence="3">The sequence shown here is derived from an EMBL/GenBank/DDBJ whole genome shotgun (WGS) entry which is preliminary data.</text>
</comment>
<feature type="domain" description="VanZ-like" evidence="2">
    <location>
        <begin position="45"/>
        <end position="174"/>
    </location>
</feature>
<feature type="transmembrane region" description="Helical" evidence="1">
    <location>
        <begin position="35"/>
        <end position="56"/>
    </location>
</feature>
<keyword evidence="1" id="KW-0472">Membrane</keyword>
<sequence>MIIIDFHNFTIVLLFFIFSIILCIYEYVKKKKNSFFTIVYKYSCILYGIFLIKYVFLPLTMFPDEFEKEIVSTFPYYQLIPLATITETIQETGNFVQIIGNAVLLFPLGVYLGLLDKKAISFKYVFLKITIITVSIETIQLMINFLTQYPNKIFDIDDIILNIPGGLLGWIIIKYLAPHLEKENIPTIFNKKNNYYNG</sequence>
<dbReference type="EMBL" id="BMFK01000003">
    <property type="protein sequence ID" value="GGE79809.1"/>
    <property type="molecule type" value="Genomic_DNA"/>
</dbReference>
<dbReference type="AlphaFoldDB" id="A0A917AVM9"/>
<organism evidence="3 4">
    <name type="scientific">Priestia taiwanensis</name>
    <dbReference type="NCBI Taxonomy" id="1347902"/>
    <lineage>
        <taxon>Bacteria</taxon>
        <taxon>Bacillati</taxon>
        <taxon>Bacillota</taxon>
        <taxon>Bacilli</taxon>
        <taxon>Bacillales</taxon>
        <taxon>Bacillaceae</taxon>
        <taxon>Priestia</taxon>
    </lineage>
</organism>
<protein>
    <submittedName>
        <fullName evidence="3">Antibiotic resistance protein VanZ</fullName>
    </submittedName>
</protein>
<feature type="transmembrane region" description="Helical" evidence="1">
    <location>
        <begin position="159"/>
        <end position="177"/>
    </location>
</feature>
<dbReference type="Proteomes" id="UP000605259">
    <property type="component" value="Unassembled WGS sequence"/>
</dbReference>
<dbReference type="Pfam" id="PF04892">
    <property type="entry name" value="VanZ"/>
    <property type="match status" value="1"/>
</dbReference>
<gene>
    <name evidence="3" type="ORF">GCM10007140_31690</name>
</gene>
<feature type="transmembrane region" description="Helical" evidence="1">
    <location>
        <begin position="126"/>
        <end position="147"/>
    </location>
</feature>
<dbReference type="PANTHER" id="PTHR36834">
    <property type="entry name" value="MEMBRANE PROTEIN-RELATED"/>
    <property type="match status" value="1"/>
</dbReference>
<dbReference type="InterPro" id="IPR006976">
    <property type="entry name" value="VanZ-like"/>
</dbReference>
<proteinExistence type="predicted"/>
<evidence type="ECO:0000259" key="2">
    <source>
        <dbReference type="Pfam" id="PF04892"/>
    </source>
</evidence>
<name>A0A917AVM9_9BACI</name>
<reference evidence="3" key="1">
    <citation type="journal article" date="2014" name="Int. J. Syst. Evol. Microbiol.">
        <title>Complete genome sequence of Corynebacterium casei LMG S-19264T (=DSM 44701T), isolated from a smear-ripened cheese.</title>
        <authorList>
            <consortium name="US DOE Joint Genome Institute (JGI-PGF)"/>
            <person name="Walter F."/>
            <person name="Albersmeier A."/>
            <person name="Kalinowski J."/>
            <person name="Ruckert C."/>
        </authorList>
    </citation>
    <scope>NUCLEOTIDE SEQUENCE</scope>
    <source>
        <strain evidence="3">CGMCC 1.12698</strain>
    </source>
</reference>
<accession>A0A917AVM9</accession>
<evidence type="ECO:0000313" key="3">
    <source>
        <dbReference type="EMBL" id="GGE79809.1"/>
    </source>
</evidence>
<dbReference type="RefSeq" id="WP_188389462.1">
    <property type="nucleotide sequence ID" value="NZ_BMFK01000003.1"/>
</dbReference>
<evidence type="ECO:0000313" key="4">
    <source>
        <dbReference type="Proteomes" id="UP000605259"/>
    </source>
</evidence>
<dbReference type="InterPro" id="IPR053150">
    <property type="entry name" value="Teicoplanin_resist-assoc"/>
</dbReference>
<keyword evidence="1" id="KW-1133">Transmembrane helix</keyword>
<reference evidence="3" key="2">
    <citation type="submission" date="2020-09" db="EMBL/GenBank/DDBJ databases">
        <authorList>
            <person name="Sun Q."/>
            <person name="Zhou Y."/>
        </authorList>
    </citation>
    <scope>NUCLEOTIDE SEQUENCE</scope>
    <source>
        <strain evidence="3">CGMCC 1.12698</strain>
    </source>
</reference>
<feature type="transmembrane region" description="Helical" evidence="1">
    <location>
        <begin position="95"/>
        <end position="114"/>
    </location>
</feature>